<evidence type="ECO:0000313" key="3">
    <source>
        <dbReference type="Proteomes" id="UP001165079"/>
    </source>
</evidence>
<accession>A0A9W6W6Y7</accession>
<organism evidence="2 3">
    <name type="scientific">Actinorhabdospora filicis</name>
    <dbReference type="NCBI Taxonomy" id="1785913"/>
    <lineage>
        <taxon>Bacteria</taxon>
        <taxon>Bacillati</taxon>
        <taxon>Actinomycetota</taxon>
        <taxon>Actinomycetes</taxon>
        <taxon>Micromonosporales</taxon>
        <taxon>Micromonosporaceae</taxon>
        <taxon>Actinorhabdospora</taxon>
    </lineage>
</organism>
<proteinExistence type="predicted"/>
<dbReference type="Proteomes" id="UP001165079">
    <property type="component" value="Unassembled WGS sequence"/>
</dbReference>
<dbReference type="AlphaFoldDB" id="A0A9W6W6Y7"/>
<dbReference type="EMBL" id="BSTX01000001">
    <property type="protein sequence ID" value="GLZ75413.1"/>
    <property type="molecule type" value="Genomic_DNA"/>
</dbReference>
<keyword evidence="3" id="KW-1185">Reference proteome</keyword>
<protein>
    <submittedName>
        <fullName evidence="2">Uncharacterized protein</fullName>
    </submittedName>
</protein>
<gene>
    <name evidence="2" type="ORF">Afil01_02200</name>
</gene>
<feature type="region of interest" description="Disordered" evidence="1">
    <location>
        <begin position="61"/>
        <end position="89"/>
    </location>
</feature>
<name>A0A9W6W6Y7_9ACTN</name>
<feature type="compositionally biased region" description="Low complexity" evidence="1">
    <location>
        <begin position="61"/>
        <end position="70"/>
    </location>
</feature>
<evidence type="ECO:0000313" key="2">
    <source>
        <dbReference type="EMBL" id="GLZ75413.1"/>
    </source>
</evidence>
<sequence>MSGFSDAATEPGVFTMTLAAPGPARVLAAATGAGRPVHHHTLGEIAHRHDDRVVLAGALAAHGPGRGPRAARVEGPQGRRGRHRRQAAGPLRRGWNELLTGVFPPCFCERATARLYGFGPAAGVPVAS</sequence>
<evidence type="ECO:0000256" key="1">
    <source>
        <dbReference type="SAM" id="MobiDB-lite"/>
    </source>
</evidence>
<comment type="caution">
    <text evidence="2">The sequence shown here is derived from an EMBL/GenBank/DDBJ whole genome shotgun (WGS) entry which is preliminary data.</text>
</comment>
<dbReference type="RefSeq" id="WP_285660648.1">
    <property type="nucleotide sequence ID" value="NZ_BSTX01000001.1"/>
</dbReference>
<reference evidence="2" key="1">
    <citation type="submission" date="2023-03" db="EMBL/GenBank/DDBJ databases">
        <title>Actinorhabdospora filicis NBRC 111898.</title>
        <authorList>
            <person name="Ichikawa N."/>
            <person name="Sato H."/>
            <person name="Tonouchi N."/>
        </authorList>
    </citation>
    <scope>NUCLEOTIDE SEQUENCE</scope>
    <source>
        <strain evidence="2">NBRC 111898</strain>
    </source>
</reference>